<keyword evidence="1" id="KW-0732">Signal</keyword>
<feature type="chain" id="PRO_5035273540" description="Lipoprotein SmpA/OmlA domain-containing protein" evidence="1">
    <location>
        <begin position="27"/>
        <end position="128"/>
    </location>
</feature>
<dbReference type="AlphaFoldDB" id="A0A8J7SEN0"/>
<protein>
    <recommendedName>
        <fullName evidence="4">Lipoprotein SmpA/OmlA domain-containing protein</fullName>
    </recommendedName>
</protein>
<proteinExistence type="predicted"/>
<evidence type="ECO:0000256" key="1">
    <source>
        <dbReference type="SAM" id="SignalP"/>
    </source>
</evidence>
<evidence type="ECO:0008006" key="4">
    <source>
        <dbReference type="Google" id="ProtNLM"/>
    </source>
</evidence>
<dbReference type="RefSeq" id="WP_200608923.1">
    <property type="nucleotide sequence ID" value="NZ_JAEHHL010000003.1"/>
</dbReference>
<dbReference type="EMBL" id="JAEHHL010000003">
    <property type="protein sequence ID" value="MBK0399042.1"/>
    <property type="molecule type" value="Genomic_DNA"/>
</dbReference>
<dbReference type="PROSITE" id="PS51257">
    <property type="entry name" value="PROKAR_LIPOPROTEIN"/>
    <property type="match status" value="1"/>
</dbReference>
<accession>A0A8J7SEN0</accession>
<comment type="caution">
    <text evidence="2">The sequence shown here is derived from an EMBL/GenBank/DDBJ whole genome shotgun (WGS) entry which is preliminary data.</text>
</comment>
<dbReference type="Proteomes" id="UP000655420">
    <property type="component" value="Unassembled WGS sequence"/>
</dbReference>
<evidence type="ECO:0000313" key="2">
    <source>
        <dbReference type="EMBL" id="MBK0399042.1"/>
    </source>
</evidence>
<organism evidence="2 3">
    <name type="scientific">Thermohalobaculum xanthum</name>
    <dbReference type="NCBI Taxonomy" id="2753746"/>
    <lineage>
        <taxon>Bacteria</taxon>
        <taxon>Pseudomonadati</taxon>
        <taxon>Pseudomonadota</taxon>
        <taxon>Alphaproteobacteria</taxon>
        <taxon>Rhodobacterales</taxon>
        <taxon>Paracoccaceae</taxon>
        <taxon>Thermohalobaculum</taxon>
    </lineage>
</organism>
<sequence>MSGSYVKPWLRLGAAAVLGVALLASACSRTDSSAGVENLWRADGFEVTEGVTTEAEVLEALGPPSQIISLENETVFYYLTEAFRSDRLLLIIYNRTKRTTRYDRAIFFFDRSGVLRKASFSQTALPRS</sequence>
<evidence type="ECO:0000313" key="3">
    <source>
        <dbReference type="Proteomes" id="UP000655420"/>
    </source>
</evidence>
<reference evidence="2" key="1">
    <citation type="submission" date="2020-12" db="EMBL/GenBank/DDBJ databases">
        <title>Bacterial taxonomy.</title>
        <authorList>
            <person name="Pan X."/>
        </authorList>
    </citation>
    <scope>NUCLEOTIDE SEQUENCE</scope>
    <source>
        <strain evidence="2">M0105</strain>
    </source>
</reference>
<gene>
    <name evidence="2" type="ORF">H0I76_07560</name>
</gene>
<keyword evidence="3" id="KW-1185">Reference proteome</keyword>
<name>A0A8J7SEN0_9RHOB</name>
<feature type="signal peptide" evidence="1">
    <location>
        <begin position="1"/>
        <end position="26"/>
    </location>
</feature>